<feature type="domain" description="PurM-like C-terminal" evidence="2">
    <location>
        <begin position="180"/>
        <end position="291"/>
    </location>
</feature>
<reference evidence="3" key="1">
    <citation type="submission" date="2012-04" db="EMBL/GenBank/DDBJ databases">
        <title>Finished genome of Dactylococcopsis salina PCC 8305.</title>
        <authorList>
            <consortium name="US DOE Joint Genome Institute"/>
            <person name="Gugger M."/>
            <person name="Coursin T."/>
            <person name="Rippka R."/>
            <person name="Tandeau De Marsac N."/>
            <person name="Huntemann M."/>
            <person name="Wei C.-L."/>
            <person name="Han J."/>
            <person name="Detter J.C."/>
            <person name="Han C."/>
            <person name="Tapia R."/>
            <person name="Daligault H."/>
            <person name="Chen A."/>
            <person name="Krypides N."/>
            <person name="Mavromatis K."/>
            <person name="Markowitz V."/>
            <person name="Szeto E."/>
            <person name="Ivanova N."/>
            <person name="Ovchinnikova G."/>
            <person name="Pagani I."/>
            <person name="Pati A."/>
            <person name="Goodwin L."/>
            <person name="Peters L."/>
            <person name="Pitluck S."/>
            <person name="Woyke T."/>
            <person name="Kerfeld C."/>
        </authorList>
    </citation>
    <scope>NUCLEOTIDE SEQUENCE [LARGE SCALE GENOMIC DNA]</scope>
    <source>
        <strain evidence="3">PCC 8305</strain>
    </source>
</reference>
<dbReference type="InterPro" id="IPR010918">
    <property type="entry name" value="PurM-like_C_dom"/>
</dbReference>
<dbReference type="eggNOG" id="COG2144">
    <property type="taxonomic scope" value="Bacteria"/>
</dbReference>
<dbReference type="PATRIC" id="fig|13035.3.peg.2593"/>
<dbReference type="InterPro" id="IPR036921">
    <property type="entry name" value="PurM-like_N_sf"/>
</dbReference>
<keyword evidence="4" id="KW-1185">Reference proteome</keyword>
<dbReference type="PIRSF" id="PIRSF036540">
    <property type="entry name" value="UCP036540_AIR"/>
    <property type="match status" value="1"/>
</dbReference>
<sequence length="315" mass="34267">MLSDLISELQDSLSILNKQDIQIASRYFPDNTSILLGDDCAAIPDGEGYLLLAAEGMSPSLVEKNPWFAGWCSVLVNVSDIYAMGGRPLAVVDTLWSQSEQSAQLFWEGMIAASKTLNVPIVGGHTNCHSPYDALGVAILGRATHLISSFQAQPEDVLMFVTDLEGKPHPQFSYCWDTATEASPDQLQNKLNLLPELAEKRLCDAGKDVSMGGIVGTALMLLETSGCGAILDLDAIPCPPTLSLKQWLLSFPSYGFLLSIRPHHVNEVQSRFQSQGLTSAVVGTVIRHSVLKLKSKTESLVFWDLENKSLTGFKK</sequence>
<dbReference type="AlphaFoldDB" id="K9YX48"/>
<dbReference type="STRING" id="13035.Dacsa_2286"/>
<dbReference type="SUPFAM" id="SSF56042">
    <property type="entry name" value="PurM C-terminal domain-like"/>
    <property type="match status" value="1"/>
</dbReference>
<name>K9YX48_DACS8</name>
<dbReference type="InterPro" id="IPR016188">
    <property type="entry name" value="PurM-like_N"/>
</dbReference>
<dbReference type="InterPro" id="IPR006283">
    <property type="entry name" value="ThiL-like"/>
</dbReference>
<dbReference type="InterPro" id="IPR036676">
    <property type="entry name" value="PurM-like_C_sf"/>
</dbReference>
<feature type="domain" description="PurM-like N-terminal" evidence="1">
    <location>
        <begin position="37"/>
        <end position="142"/>
    </location>
</feature>
<proteinExistence type="predicted"/>
<organism evidence="3 4">
    <name type="scientific">Dactylococcopsis salina (strain PCC 8305)</name>
    <name type="common">Myxobactron salinum</name>
    <dbReference type="NCBI Taxonomy" id="13035"/>
    <lineage>
        <taxon>Bacteria</taxon>
        <taxon>Bacillati</taxon>
        <taxon>Cyanobacteriota</taxon>
        <taxon>Cyanophyceae</taxon>
        <taxon>Nodosilineales</taxon>
        <taxon>Cymatolegaceae</taxon>
        <taxon>Dactylococcopsis</taxon>
    </lineage>
</organism>
<dbReference type="Proteomes" id="UP000010482">
    <property type="component" value="Chromosome"/>
</dbReference>
<protein>
    <submittedName>
        <fullName evidence="3">AIR synthase-related protein, sll0787 family</fullName>
    </submittedName>
</protein>
<dbReference type="PANTHER" id="PTHR30270">
    <property type="entry name" value="THIAMINE-MONOPHOSPHATE KINASE"/>
    <property type="match status" value="1"/>
</dbReference>
<evidence type="ECO:0000313" key="4">
    <source>
        <dbReference type="Proteomes" id="UP000010482"/>
    </source>
</evidence>
<dbReference type="SUPFAM" id="SSF55326">
    <property type="entry name" value="PurM N-terminal domain-like"/>
    <property type="match status" value="1"/>
</dbReference>
<dbReference type="GO" id="GO:0009228">
    <property type="term" value="P:thiamine biosynthetic process"/>
    <property type="evidence" value="ECO:0007669"/>
    <property type="project" value="InterPro"/>
</dbReference>
<gene>
    <name evidence="3" type="ORF">Dacsa_2286</name>
</gene>
<dbReference type="KEGG" id="dsl:Dacsa_2286"/>
<dbReference type="GO" id="GO:0009030">
    <property type="term" value="F:thiamine-phosphate kinase activity"/>
    <property type="evidence" value="ECO:0007669"/>
    <property type="project" value="InterPro"/>
</dbReference>
<accession>K9YX48</accession>
<evidence type="ECO:0000259" key="2">
    <source>
        <dbReference type="Pfam" id="PF02769"/>
    </source>
</evidence>
<dbReference type="PANTHER" id="PTHR30270:SF0">
    <property type="entry name" value="THIAMINE-MONOPHOSPHATE KINASE"/>
    <property type="match status" value="1"/>
</dbReference>
<dbReference type="NCBIfam" id="TIGR04049">
    <property type="entry name" value="AIR_rel_sll0787"/>
    <property type="match status" value="1"/>
</dbReference>
<dbReference type="InterPro" id="IPR011413">
    <property type="entry name" value="UCP036540_AIR"/>
</dbReference>
<dbReference type="Pfam" id="PF00586">
    <property type="entry name" value="AIRS"/>
    <property type="match status" value="1"/>
</dbReference>
<dbReference type="EMBL" id="CP003944">
    <property type="protein sequence ID" value="AFZ50900.1"/>
    <property type="molecule type" value="Genomic_DNA"/>
</dbReference>
<evidence type="ECO:0000259" key="1">
    <source>
        <dbReference type="Pfam" id="PF00586"/>
    </source>
</evidence>
<dbReference type="HOGENOM" id="CLU_073250_0_0_3"/>
<dbReference type="RefSeq" id="WP_015229892.1">
    <property type="nucleotide sequence ID" value="NC_019780.1"/>
</dbReference>
<dbReference type="CDD" id="cd02192">
    <property type="entry name" value="PurM-like3"/>
    <property type="match status" value="1"/>
</dbReference>
<dbReference type="Pfam" id="PF02769">
    <property type="entry name" value="AIRS_C"/>
    <property type="match status" value="1"/>
</dbReference>
<dbReference type="Gene3D" id="3.90.650.10">
    <property type="entry name" value="PurM-like C-terminal domain"/>
    <property type="match status" value="1"/>
</dbReference>
<evidence type="ECO:0000313" key="3">
    <source>
        <dbReference type="EMBL" id="AFZ50900.1"/>
    </source>
</evidence>
<dbReference type="Gene3D" id="3.30.1330.10">
    <property type="entry name" value="PurM-like, N-terminal domain"/>
    <property type="match status" value="1"/>
</dbReference>
<dbReference type="InterPro" id="IPR024030">
    <property type="entry name" value="AIR_synthase-rel_sll0787"/>
</dbReference>
<dbReference type="OrthoDB" id="9802811at2"/>